<feature type="domain" description="C2" evidence="3">
    <location>
        <begin position="445"/>
        <end position="574"/>
    </location>
</feature>
<dbReference type="SUPFAM" id="SSF49562">
    <property type="entry name" value="C2 domain (Calcium/lipid-binding domain, CaLB)"/>
    <property type="match status" value="1"/>
</dbReference>
<dbReference type="InterPro" id="IPR039725">
    <property type="entry name" value="CC2D1A/B"/>
</dbReference>
<reference evidence="5" key="1">
    <citation type="submission" date="2022-11" db="UniProtKB">
        <authorList>
            <consortium name="WormBaseParasite"/>
        </authorList>
    </citation>
    <scope>IDENTIFICATION</scope>
</reference>
<dbReference type="WBParaSite" id="Gr19_v10_g7777.t2">
    <property type="protein sequence ID" value="Gr19_v10_g7777.t2"/>
    <property type="gene ID" value="Gr19_v10_g7777"/>
</dbReference>
<feature type="region of interest" description="Disordered" evidence="2">
    <location>
        <begin position="32"/>
        <end position="69"/>
    </location>
</feature>
<dbReference type="SMART" id="SM00685">
    <property type="entry name" value="DM14"/>
    <property type="match status" value="1"/>
</dbReference>
<accession>A0A914I8T4</accession>
<dbReference type="GO" id="GO:0001227">
    <property type="term" value="F:DNA-binding transcription repressor activity, RNA polymerase II-specific"/>
    <property type="evidence" value="ECO:0007669"/>
    <property type="project" value="InterPro"/>
</dbReference>
<evidence type="ECO:0000259" key="3">
    <source>
        <dbReference type="PROSITE" id="PS50004"/>
    </source>
</evidence>
<comment type="similarity">
    <text evidence="1">Belongs to the CC2D1 family.</text>
</comment>
<sequence length="616" mass="68577">MDDLENDEELLAELLSLQGADGDVVVNKDNRKLLPLDEPGPHRNLASNVTPDVNDGIPVEETQQGEDMDVDDEDLLNELSELTGPCEEPSPTTKREFQTGPINGNELGQTLALRNVSPKRMKTLNEVESAPIEQERIPIDPTIELPKGPPPIPVRTASISLPEKVEFAKQSMQKPVLVETTEKTIESETLLENRAKNLLNRRRKLYLDRSLAAKQANDRPAAIEAFETVKMFNHALQAIGEGAQLSEEDLRQIPPSPQPYKSASAKNSTIKQQPTKDLPSSAVVSDKNYLIANAPMSEDLKLVLTRQLLLKKEAIAAKQNGDLNAAKEFLSLALRMDQMVEAAKCGVPIDVQQLPELHSNTKALPKAATKMGTIDEQTLPMKKCNLLEKELIKQIDLCEEKASKFQSAGDSKNTLLYEGLLQQSKKDLQRVQRATLGQAQLPGFKLFDLSLPVIELNSSIPDDKLELKIRKVEHLKLPEGWKPSDCALYVFYKFPFPHGNHQTGRTSTVKGTISPEFSDVFLLDINRKTKQLLRICKRQPMKLEGGFLRSDKLFACADVSLQELEKSATICSLFPMLEGRKKTGGNVQVEIHIKRPLGDAFDATTNAKRKWVKLDN</sequence>
<dbReference type="PANTHER" id="PTHR13076:SF9">
    <property type="entry name" value="COILED-COIL AND C2 DOMAIN-CONTAINING PROTEIN 1-LIKE"/>
    <property type="match status" value="1"/>
</dbReference>
<evidence type="ECO:0000313" key="4">
    <source>
        <dbReference type="Proteomes" id="UP000887572"/>
    </source>
</evidence>
<dbReference type="PROSITE" id="PS50004">
    <property type="entry name" value="C2"/>
    <property type="match status" value="1"/>
</dbReference>
<dbReference type="InterPro" id="IPR000008">
    <property type="entry name" value="C2_dom"/>
</dbReference>
<dbReference type="AlphaFoldDB" id="A0A914I8T4"/>
<feature type="region of interest" description="Disordered" evidence="2">
    <location>
        <begin position="82"/>
        <end position="106"/>
    </location>
</feature>
<feature type="region of interest" description="Disordered" evidence="2">
    <location>
        <begin position="251"/>
        <end position="280"/>
    </location>
</feature>
<proteinExistence type="inferred from homology"/>
<evidence type="ECO:0000313" key="5">
    <source>
        <dbReference type="WBParaSite" id="Gr19_v10_g7777.t2"/>
    </source>
</evidence>
<keyword evidence="4" id="KW-1185">Reference proteome</keyword>
<protein>
    <submittedName>
        <fullName evidence="5">C2 domain-containing protein</fullName>
    </submittedName>
</protein>
<dbReference type="InterPro" id="IPR006608">
    <property type="entry name" value="CC2D1A/B_DM14"/>
</dbReference>
<dbReference type="PANTHER" id="PTHR13076">
    <property type="entry name" value="COILED-COIL AND C2 DOMAIN-CONTAINING PROTEIN 1-LIKE"/>
    <property type="match status" value="1"/>
</dbReference>
<dbReference type="Proteomes" id="UP000887572">
    <property type="component" value="Unplaced"/>
</dbReference>
<feature type="compositionally biased region" description="Basic and acidic residues" evidence="2">
    <location>
        <begin position="32"/>
        <end position="41"/>
    </location>
</feature>
<evidence type="ECO:0000256" key="1">
    <source>
        <dbReference type="ARBA" id="ARBA00010672"/>
    </source>
</evidence>
<dbReference type="InterPro" id="IPR035892">
    <property type="entry name" value="C2_domain_sf"/>
</dbReference>
<organism evidence="4 5">
    <name type="scientific">Globodera rostochiensis</name>
    <name type="common">Golden nematode worm</name>
    <name type="synonym">Heterodera rostochiensis</name>
    <dbReference type="NCBI Taxonomy" id="31243"/>
    <lineage>
        <taxon>Eukaryota</taxon>
        <taxon>Metazoa</taxon>
        <taxon>Ecdysozoa</taxon>
        <taxon>Nematoda</taxon>
        <taxon>Chromadorea</taxon>
        <taxon>Rhabditida</taxon>
        <taxon>Tylenchina</taxon>
        <taxon>Tylenchomorpha</taxon>
        <taxon>Tylenchoidea</taxon>
        <taxon>Heteroderidae</taxon>
        <taxon>Heteroderinae</taxon>
        <taxon>Globodera</taxon>
    </lineage>
</organism>
<evidence type="ECO:0000256" key="2">
    <source>
        <dbReference type="SAM" id="MobiDB-lite"/>
    </source>
</evidence>
<feature type="compositionally biased region" description="Polar residues" evidence="2">
    <location>
        <begin position="259"/>
        <end position="275"/>
    </location>
</feature>
<name>A0A914I8T4_GLORO</name>
<dbReference type="Gene3D" id="2.60.40.150">
    <property type="entry name" value="C2 domain"/>
    <property type="match status" value="1"/>
</dbReference>